<gene>
    <name evidence="1" type="ORF">EgrG_000995200</name>
</gene>
<evidence type="ECO:0000313" key="2">
    <source>
        <dbReference type="Proteomes" id="UP000492820"/>
    </source>
</evidence>
<dbReference type="OrthoDB" id="10573048at2759"/>
<name>A0A068WHY8_ECHGR</name>
<organism evidence="1">
    <name type="scientific">Echinococcus granulosus</name>
    <name type="common">Hydatid tapeworm</name>
    <dbReference type="NCBI Taxonomy" id="6210"/>
    <lineage>
        <taxon>Eukaryota</taxon>
        <taxon>Metazoa</taxon>
        <taxon>Spiralia</taxon>
        <taxon>Lophotrochozoa</taxon>
        <taxon>Platyhelminthes</taxon>
        <taxon>Cestoda</taxon>
        <taxon>Eucestoda</taxon>
        <taxon>Cyclophyllidea</taxon>
        <taxon>Taeniidae</taxon>
        <taxon>Echinococcus</taxon>
        <taxon>Echinococcus granulosus group</taxon>
    </lineage>
</organism>
<dbReference type="WBParaSite" id="EgrG_000995200">
    <property type="protein sequence ID" value="EgrG_000995200"/>
    <property type="gene ID" value="EgrG_000995200"/>
</dbReference>
<reference evidence="1 2" key="1">
    <citation type="journal article" date="2013" name="Nature">
        <title>The genomes of four tapeworm species reveal adaptations to parasitism.</title>
        <authorList>
            <person name="Tsai I.J."/>
            <person name="Zarowiecki M."/>
            <person name="Holroyd N."/>
            <person name="Garciarrubio A."/>
            <person name="Sanchez-Flores A."/>
            <person name="Brooks K.L."/>
            <person name="Tracey A."/>
            <person name="Bobes R.J."/>
            <person name="Fragoso G."/>
            <person name="Sciutto E."/>
            <person name="Aslett M."/>
            <person name="Beasley H."/>
            <person name="Bennett H.M."/>
            <person name="Cai J."/>
            <person name="Camicia F."/>
            <person name="Clark R."/>
            <person name="Cucher M."/>
            <person name="De Silva N."/>
            <person name="Day T.A."/>
            <person name="Deplazes P."/>
            <person name="Estrada K."/>
            <person name="Fernandez C."/>
            <person name="Holland P.W."/>
            <person name="Hou J."/>
            <person name="Hu S."/>
            <person name="Huckvale T."/>
            <person name="Hung S.S."/>
            <person name="Kamenetzky L."/>
            <person name="Keane J.A."/>
            <person name="Kiss F."/>
            <person name="Koziol U."/>
            <person name="Lambert O."/>
            <person name="Liu K."/>
            <person name="Luo X."/>
            <person name="Luo Y."/>
            <person name="Macchiaroli N."/>
            <person name="Nichol S."/>
            <person name="Paps J."/>
            <person name="Parkinson J."/>
            <person name="Pouchkina-Stantcheva N."/>
            <person name="Riddiford N."/>
            <person name="Rosenzvit M."/>
            <person name="Salinas G."/>
            <person name="Wasmuth J.D."/>
            <person name="Zamanian M."/>
            <person name="Zheng Y."/>
            <person name="Cai X."/>
            <person name="Soberon X."/>
            <person name="Olson P.D."/>
            <person name="Laclette J.P."/>
            <person name="Brehm K."/>
            <person name="Berriman M."/>
            <person name="Garciarrubio A."/>
            <person name="Bobes R.J."/>
            <person name="Fragoso G."/>
            <person name="Sanchez-Flores A."/>
            <person name="Estrada K."/>
            <person name="Cevallos M.A."/>
            <person name="Morett E."/>
            <person name="Gonzalez V."/>
            <person name="Portillo T."/>
            <person name="Ochoa-Leyva A."/>
            <person name="Jose M.V."/>
            <person name="Sciutto E."/>
            <person name="Landa A."/>
            <person name="Jimenez L."/>
            <person name="Valdes V."/>
            <person name="Carrero J.C."/>
            <person name="Larralde C."/>
            <person name="Morales-Montor J."/>
            <person name="Limon-Lason J."/>
            <person name="Soberon X."/>
            <person name="Laclette J.P."/>
        </authorList>
    </citation>
    <scope>NUCLEOTIDE SEQUENCE [LARGE SCALE GENOMIC DNA]</scope>
</reference>
<accession>A0A068WHY8</accession>
<dbReference type="AlphaFoldDB" id="A0A068WHY8"/>
<evidence type="ECO:0000313" key="1">
    <source>
        <dbReference type="EMBL" id="CDS17215.1"/>
    </source>
</evidence>
<reference evidence="3" key="3">
    <citation type="submission" date="2020-10" db="UniProtKB">
        <authorList>
            <consortium name="WormBaseParasite"/>
        </authorList>
    </citation>
    <scope>IDENTIFICATION</scope>
</reference>
<reference evidence="1" key="2">
    <citation type="submission" date="2014-06" db="EMBL/GenBank/DDBJ databases">
        <authorList>
            <person name="Aslett M."/>
        </authorList>
    </citation>
    <scope>NUCLEOTIDE SEQUENCE</scope>
</reference>
<dbReference type="EMBL" id="LK028577">
    <property type="protein sequence ID" value="CDS17215.1"/>
    <property type="molecule type" value="Genomic_DNA"/>
</dbReference>
<dbReference type="Proteomes" id="UP000492820">
    <property type="component" value="Unassembled WGS sequence"/>
</dbReference>
<sequence length="298" mass="34431">MPTNKSTMAFPSDFIVNSISTKPRDERNFIWQNKKDIRGTRKPKKDSYCHSMKPMMKTFVEFWSSSGRTDLGNQLISTNSQYVNPIVELEQLSHEQRMDLYQANNFEGENLQGKTEQIASQCLQPQKNVHIPLSEPNVPRRPVKIINFKVLNKHYQTETKSQMTNCCPDSFLTQRCKDVRSSRSETICYEAFKTTYDSMEGQPIDPKIQAKKKVLLNKKGFQNNPANADRERRKSKREIMIEYSKTVAAANLVRDKKGILEARQKFPSKHISALDVELARILHTHEAETQRMASPFIT</sequence>
<protein>
    <submittedName>
        <fullName evidence="1 3">Uncharacterized protein</fullName>
    </submittedName>
</protein>
<evidence type="ECO:0000313" key="3">
    <source>
        <dbReference type="WBParaSite" id="EgrG_000995200"/>
    </source>
</evidence>
<proteinExistence type="predicted"/>